<keyword evidence="2" id="KW-1185">Reference proteome</keyword>
<name>A0A2Z4FHK3_9DELT</name>
<evidence type="ECO:0000313" key="1">
    <source>
        <dbReference type="EMBL" id="AWV88136.1"/>
    </source>
</evidence>
<dbReference type="Proteomes" id="UP000249799">
    <property type="component" value="Chromosome"/>
</dbReference>
<dbReference type="AlphaFoldDB" id="A0A2Z4FHK3"/>
<evidence type="ECO:0000313" key="2">
    <source>
        <dbReference type="Proteomes" id="UP000249799"/>
    </source>
</evidence>
<organism evidence="1 2">
    <name type="scientific">Bradymonas sediminis</name>
    <dbReference type="NCBI Taxonomy" id="1548548"/>
    <lineage>
        <taxon>Bacteria</taxon>
        <taxon>Deltaproteobacteria</taxon>
        <taxon>Bradymonadales</taxon>
        <taxon>Bradymonadaceae</taxon>
        <taxon>Bradymonas</taxon>
    </lineage>
</organism>
<dbReference type="RefSeq" id="WP_111331612.1">
    <property type="nucleotide sequence ID" value="NZ_CP030032.1"/>
</dbReference>
<protein>
    <submittedName>
        <fullName evidence="1">Uncharacterized protein</fullName>
    </submittedName>
</protein>
<reference evidence="1 2" key="1">
    <citation type="submission" date="2018-06" db="EMBL/GenBank/DDBJ databases">
        <title>Lujinxingia sediminis gen. nov. sp. nov., a new facultative anaerobic member of the class Deltaproteobacteria, and proposal of Lujinxingaceae fam. nov.</title>
        <authorList>
            <person name="Guo L.-Y."/>
            <person name="Li C.-M."/>
            <person name="Wang S."/>
            <person name="Du Z.-J."/>
        </authorList>
    </citation>
    <scope>NUCLEOTIDE SEQUENCE [LARGE SCALE GENOMIC DNA]</scope>
    <source>
        <strain evidence="1 2">FA350</strain>
    </source>
</reference>
<dbReference type="EMBL" id="CP030032">
    <property type="protein sequence ID" value="AWV88136.1"/>
    <property type="molecule type" value="Genomic_DNA"/>
</dbReference>
<dbReference type="KEGG" id="bsed:DN745_01815"/>
<sequence length="293" mass="30289">MELQLLRFLAMIFGPAITSAARPAATFWGVQIVVAVLVHQDLASLPQAMQWLVSPAALVVAGVLAGAEIAAKHDPDIAGVLRDVGVDNITGAFGAFSAALLFAALGMPEAEAAGLINDAVAAPDTAANLTQATTGLLGATAGAATTEQSLGLQGGIIGAAVALNLGLTWMRSQLLDFVDDFDLGGLWAKLETGGVVGVLVLLPLLPLIGFGVLLLSTVLFAVLTFVARSAERAADQRARVPCESCGYHLRAEASLCPECHRERVPSAEVHTGLETAMQTLRQRSAPPEQKTPA</sequence>
<dbReference type="OrthoDB" id="10015725at2"/>
<gene>
    <name evidence="1" type="ORF">DN745_01815</name>
</gene>
<accession>A0A2Z4FHK3</accession>
<proteinExistence type="predicted"/>